<dbReference type="EMBL" id="JYDQ01004952">
    <property type="protein sequence ID" value="KRX86700.1"/>
    <property type="molecule type" value="Genomic_DNA"/>
</dbReference>
<reference evidence="1 2" key="1">
    <citation type="submission" date="2015-01" db="EMBL/GenBank/DDBJ databases">
        <title>Evolution of Trichinella species and genotypes.</title>
        <authorList>
            <person name="Korhonen P.K."/>
            <person name="Edoardo P."/>
            <person name="Giuseppe L.R."/>
            <person name="Gasser R.B."/>
        </authorList>
    </citation>
    <scope>NUCLEOTIDE SEQUENCE [LARGE SCALE GENOMIC DNA]</scope>
    <source>
        <strain evidence="1">ISS2496</strain>
    </source>
</reference>
<comment type="caution">
    <text evidence="1">The sequence shown here is derived from an EMBL/GenBank/DDBJ whole genome shotgun (WGS) entry which is preliminary data.</text>
</comment>
<accession>A0A0V0XFD2</accession>
<gene>
    <name evidence="1" type="ORF">T12_3969</name>
</gene>
<keyword evidence="2" id="KW-1185">Reference proteome</keyword>
<evidence type="ECO:0000313" key="1">
    <source>
        <dbReference type="EMBL" id="KRX86700.1"/>
    </source>
</evidence>
<dbReference type="AlphaFoldDB" id="A0A0V0XFD2"/>
<name>A0A0V0XFD2_9BILA</name>
<evidence type="ECO:0000313" key="2">
    <source>
        <dbReference type="Proteomes" id="UP000054783"/>
    </source>
</evidence>
<proteinExistence type="predicted"/>
<dbReference type="Proteomes" id="UP000054783">
    <property type="component" value="Unassembled WGS sequence"/>
</dbReference>
<sequence length="30" mass="3362">MQCEKSSGGDRVFRVPGYGHLEYLVLGLSY</sequence>
<protein>
    <submittedName>
        <fullName evidence="1">Uncharacterized protein</fullName>
    </submittedName>
</protein>
<organism evidence="1 2">
    <name type="scientific">Trichinella patagoniensis</name>
    <dbReference type="NCBI Taxonomy" id="990121"/>
    <lineage>
        <taxon>Eukaryota</taxon>
        <taxon>Metazoa</taxon>
        <taxon>Ecdysozoa</taxon>
        <taxon>Nematoda</taxon>
        <taxon>Enoplea</taxon>
        <taxon>Dorylaimia</taxon>
        <taxon>Trichinellida</taxon>
        <taxon>Trichinellidae</taxon>
        <taxon>Trichinella</taxon>
    </lineage>
</organism>